<dbReference type="Pfam" id="PF00005">
    <property type="entry name" value="ABC_tran"/>
    <property type="match status" value="1"/>
</dbReference>
<dbReference type="AlphaFoldDB" id="A0A7C2SNM7"/>
<dbReference type="PANTHER" id="PTHR43820:SF4">
    <property type="entry name" value="HIGH-AFFINITY BRANCHED-CHAIN AMINO ACID TRANSPORT ATP-BINDING PROTEIN LIVF"/>
    <property type="match status" value="1"/>
</dbReference>
<dbReference type="GO" id="GO:0016887">
    <property type="term" value="F:ATP hydrolysis activity"/>
    <property type="evidence" value="ECO:0007669"/>
    <property type="project" value="InterPro"/>
</dbReference>
<accession>A0A7C2SNM7</accession>
<name>A0A7C2SNM7_ARCFL</name>
<evidence type="ECO:0000256" key="1">
    <source>
        <dbReference type="ARBA" id="ARBA00005417"/>
    </source>
</evidence>
<comment type="similarity">
    <text evidence="1">Belongs to the ABC transporter superfamily.</text>
</comment>
<sequence>MMKINDIEVWYGKVRAVSDISLEVNRGEIVGLIGPNGAGKTTILKAIIGVTRIARGEIIFENERLNDLETHEIIKKGITIAPEGRQLFPFLTVEENLMMGAINGEAWKNRFKTINFVYSLFPRLSERRNQLAGTLSGGEQQMLTIARALMAKPKLLLVDEPSLGLAPKIALEIYRLLERLRNEGITILLSDQNANRVFEISDRAYVVENGRIVMEGKSSELKEDERIKRVYLGL</sequence>
<dbReference type="GO" id="GO:0005524">
    <property type="term" value="F:ATP binding"/>
    <property type="evidence" value="ECO:0007669"/>
    <property type="project" value="UniProtKB-KW"/>
</dbReference>
<dbReference type="InterPro" id="IPR027417">
    <property type="entry name" value="P-loop_NTPase"/>
</dbReference>
<dbReference type="InterPro" id="IPR052156">
    <property type="entry name" value="BCAA_Transport_ATP-bd_LivF"/>
</dbReference>
<dbReference type="GO" id="GO:0015807">
    <property type="term" value="P:L-amino acid transport"/>
    <property type="evidence" value="ECO:0007669"/>
    <property type="project" value="TreeGrafter"/>
</dbReference>
<dbReference type="InterPro" id="IPR003439">
    <property type="entry name" value="ABC_transporter-like_ATP-bd"/>
</dbReference>
<evidence type="ECO:0000256" key="3">
    <source>
        <dbReference type="ARBA" id="ARBA00022741"/>
    </source>
</evidence>
<dbReference type="Gene3D" id="3.40.50.300">
    <property type="entry name" value="P-loop containing nucleotide triphosphate hydrolases"/>
    <property type="match status" value="1"/>
</dbReference>
<dbReference type="GO" id="GO:0015658">
    <property type="term" value="F:branched-chain amino acid transmembrane transporter activity"/>
    <property type="evidence" value="ECO:0007669"/>
    <property type="project" value="TreeGrafter"/>
</dbReference>
<dbReference type="PROSITE" id="PS50893">
    <property type="entry name" value="ABC_TRANSPORTER_2"/>
    <property type="match status" value="1"/>
</dbReference>
<dbReference type="EMBL" id="DSCQ01000067">
    <property type="protein sequence ID" value="HET21490.1"/>
    <property type="molecule type" value="Genomic_DNA"/>
</dbReference>
<keyword evidence="2" id="KW-0813">Transport</keyword>
<evidence type="ECO:0000256" key="5">
    <source>
        <dbReference type="ARBA" id="ARBA00022970"/>
    </source>
</evidence>
<dbReference type="CDD" id="cd03224">
    <property type="entry name" value="ABC_TM1139_LivF_branched"/>
    <property type="match status" value="1"/>
</dbReference>
<evidence type="ECO:0000313" key="7">
    <source>
        <dbReference type="EMBL" id="HET21490.1"/>
    </source>
</evidence>
<dbReference type="SMART" id="SM00382">
    <property type="entry name" value="AAA"/>
    <property type="match status" value="1"/>
</dbReference>
<evidence type="ECO:0000259" key="6">
    <source>
        <dbReference type="PROSITE" id="PS50893"/>
    </source>
</evidence>
<organism evidence="7">
    <name type="scientific">Archaeoglobus fulgidus</name>
    <dbReference type="NCBI Taxonomy" id="2234"/>
    <lineage>
        <taxon>Archaea</taxon>
        <taxon>Methanobacteriati</taxon>
        <taxon>Methanobacteriota</taxon>
        <taxon>Archaeoglobi</taxon>
        <taxon>Archaeoglobales</taxon>
        <taxon>Archaeoglobaceae</taxon>
        <taxon>Archaeoglobus</taxon>
    </lineage>
</organism>
<gene>
    <name evidence="7" type="ORF">ENN70_05300</name>
</gene>
<reference evidence="7" key="1">
    <citation type="journal article" date="2020" name="mSystems">
        <title>Genome- and Community-Level Interaction Insights into Carbon Utilization and Element Cycling Functions of Hydrothermarchaeota in Hydrothermal Sediment.</title>
        <authorList>
            <person name="Zhou Z."/>
            <person name="Liu Y."/>
            <person name="Xu W."/>
            <person name="Pan J."/>
            <person name="Luo Z.H."/>
            <person name="Li M."/>
        </authorList>
    </citation>
    <scope>NUCLEOTIDE SEQUENCE [LARGE SCALE GENOMIC DNA]</scope>
    <source>
        <strain evidence="7">SpSt-12</strain>
    </source>
</reference>
<feature type="domain" description="ABC transporter" evidence="6">
    <location>
        <begin position="2"/>
        <end position="234"/>
    </location>
</feature>
<protein>
    <submittedName>
        <fullName evidence="7">ABC transporter ATP-binding protein</fullName>
    </submittedName>
</protein>
<evidence type="ECO:0000256" key="4">
    <source>
        <dbReference type="ARBA" id="ARBA00022840"/>
    </source>
</evidence>
<comment type="caution">
    <text evidence="7">The sequence shown here is derived from an EMBL/GenBank/DDBJ whole genome shotgun (WGS) entry which is preliminary data.</text>
</comment>
<dbReference type="InterPro" id="IPR003593">
    <property type="entry name" value="AAA+_ATPase"/>
</dbReference>
<dbReference type="SUPFAM" id="SSF52540">
    <property type="entry name" value="P-loop containing nucleoside triphosphate hydrolases"/>
    <property type="match status" value="1"/>
</dbReference>
<keyword evidence="5" id="KW-0029">Amino-acid transport</keyword>
<proteinExistence type="inferred from homology"/>
<dbReference type="InterPro" id="IPR017871">
    <property type="entry name" value="ABC_transporter-like_CS"/>
</dbReference>
<keyword evidence="4 7" id="KW-0067">ATP-binding</keyword>
<dbReference type="PANTHER" id="PTHR43820">
    <property type="entry name" value="HIGH-AFFINITY BRANCHED-CHAIN AMINO ACID TRANSPORT ATP-BINDING PROTEIN LIVF"/>
    <property type="match status" value="1"/>
</dbReference>
<dbReference type="PROSITE" id="PS00211">
    <property type="entry name" value="ABC_TRANSPORTER_1"/>
    <property type="match status" value="1"/>
</dbReference>
<keyword evidence="3" id="KW-0547">Nucleotide-binding</keyword>
<evidence type="ECO:0000256" key="2">
    <source>
        <dbReference type="ARBA" id="ARBA00022448"/>
    </source>
</evidence>